<protein>
    <submittedName>
        <fullName evidence="1">Uncharacterized protein</fullName>
    </submittedName>
</protein>
<reference evidence="1 2" key="1">
    <citation type="submission" date="2014-06" db="EMBL/GenBank/DDBJ databases">
        <authorList>
            <person name="Swart Estienne"/>
        </authorList>
    </citation>
    <scope>NUCLEOTIDE SEQUENCE [LARGE SCALE GENOMIC DNA]</scope>
    <source>
        <strain evidence="1 2">130c</strain>
    </source>
</reference>
<dbReference type="InParanoid" id="A0A078ATC6"/>
<organism evidence="1 2">
    <name type="scientific">Stylonychia lemnae</name>
    <name type="common">Ciliate</name>
    <dbReference type="NCBI Taxonomy" id="5949"/>
    <lineage>
        <taxon>Eukaryota</taxon>
        <taxon>Sar</taxon>
        <taxon>Alveolata</taxon>
        <taxon>Ciliophora</taxon>
        <taxon>Intramacronucleata</taxon>
        <taxon>Spirotrichea</taxon>
        <taxon>Stichotrichia</taxon>
        <taxon>Sporadotrichida</taxon>
        <taxon>Oxytrichidae</taxon>
        <taxon>Stylonychinae</taxon>
        <taxon>Stylonychia</taxon>
    </lineage>
</organism>
<dbReference type="AlphaFoldDB" id="A0A078ATC6"/>
<name>A0A078ATC6_STYLE</name>
<proteinExistence type="predicted"/>
<gene>
    <name evidence="1" type="primary">Contig9881.g10562</name>
    <name evidence="1" type="ORF">STYLEM_14786</name>
</gene>
<evidence type="ECO:0000313" key="2">
    <source>
        <dbReference type="Proteomes" id="UP000039865"/>
    </source>
</evidence>
<accession>A0A078ATC6</accession>
<sequence>MLLGPLIHQSKDQLLAVCTQEESAQSNSSLIKLFQYIIFGNLISIEQGAALTIIERNKKPNEEVNIKPITQTKIGAEHYKPSWYLNPYDTTSNVSKDVSLNNLHSTRIFNRKQAAEELKSNTKLNTGREIGKNDFNLLKTQDLNTKSKFASTQKLVPLVENHNYISQPENDFYKNTKIFFKPQQNAQKYHFCTPDYLRVNRDARMTALPESMTVLSRSNGWLTVDPSTQSRKNAFDKQVKGNMHKSSNLSPQWMQTEATPDVKQAKIFKAQSLNRQNVRGENSRVLLAEPSQNTRSIFNIGQMRHNLTSKEDVMKYGGGFIQSAQPARLLEWKEDFSKQKYETACSPKVGQQI</sequence>
<keyword evidence="2" id="KW-1185">Reference proteome</keyword>
<dbReference type="Proteomes" id="UP000039865">
    <property type="component" value="Unassembled WGS sequence"/>
</dbReference>
<dbReference type="EMBL" id="CCKQ01013976">
    <property type="protein sequence ID" value="CDW85700.1"/>
    <property type="molecule type" value="Genomic_DNA"/>
</dbReference>
<evidence type="ECO:0000313" key="1">
    <source>
        <dbReference type="EMBL" id="CDW85700.1"/>
    </source>
</evidence>
<dbReference type="OrthoDB" id="323661at2759"/>